<dbReference type="SUPFAM" id="SSF88946">
    <property type="entry name" value="Sigma2 domain of RNA polymerase sigma factors"/>
    <property type="match status" value="1"/>
</dbReference>
<dbReference type="GO" id="GO:0006352">
    <property type="term" value="P:DNA-templated transcription initiation"/>
    <property type="evidence" value="ECO:0007669"/>
    <property type="project" value="InterPro"/>
</dbReference>
<evidence type="ECO:0000313" key="7">
    <source>
        <dbReference type="EMBL" id="SFF65106.1"/>
    </source>
</evidence>
<accession>A0A1I2KJK2</accession>
<evidence type="ECO:0000256" key="3">
    <source>
        <dbReference type="ARBA" id="ARBA00023082"/>
    </source>
</evidence>
<reference evidence="7 8" key="1">
    <citation type="submission" date="2016-10" db="EMBL/GenBank/DDBJ databases">
        <authorList>
            <person name="de Groot N.N."/>
        </authorList>
    </citation>
    <scope>NUCLEOTIDE SEQUENCE [LARGE SCALE GENOMIC DNA]</scope>
    <source>
        <strain evidence="7 8">DSM 43019</strain>
    </source>
</reference>
<dbReference type="RefSeq" id="WP_093620651.1">
    <property type="nucleotide sequence ID" value="NZ_BOMT01000086.1"/>
</dbReference>
<keyword evidence="4" id="KW-0804">Transcription</keyword>
<keyword evidence="8" id="KW-1185">Reference proteome</keyword>
<keyword evidence="2" id="KW-0805">Transcription regulation</keyword>
<dbReference type="OrthoDB" id="3698333at2"/>
<dbReference type="Pfam" id="PF04542">
    <property type="entry name" value="Sigma70_r2"/>
    <property type="match status" value="1"/>
</dbReference>
<dbReference type="CDD" id="cd06171">
    <property type="entry name" value="Sigma70_r4"/>
    <property type="match status" value="1"/>
</dbReference>
<feature type="domain" description="RNA polymerase sigma factor 70 region 4 type 2" evidence="6">
    <location>
        <begin position="116"/>
        <end position="166"/>
    </location>
</feature>
<evidence type="ECO:0000256" key="2">
    <source>
        <dbReference type="ARBA" id="ARBA00023015"/>
    </source>
</evidence>
<dbReference type="InterPro" id="IPR014284">
    <property type="entry name" value="RNA_pol_sigma-70_dom"/>
</dbReference>
<dbReference type="NCBIfam" id="TIGR02937">
    <property type="entry name" value="sigma70-ECF"/>
    <property type="match status" value="1"/>
</dbReference>
<gene>
    <name evidence="7" type="ORF">SAMN05421541_116150</name>
</gene>
<dbReference type="PANTHER" id="PTHR43133">
    <property type="entry name" value="RNA POLYMERASE ECF-TYPE SIGMA FACTO"/>
    <property type="match status" value="1"/>
</dbReference>
<dbReference type="AlphaFoldDB" id="A0A1I2KJK2"/>
<proteinExistence type="inferred from homology"/>
<dbReference type="STRING" id="35752.SAMN05421541_116150"/>
<comment type="similarity">
    <text evidence="1">Belongs to the sigma-70 factor family. ECF subfamily.</text>
</comment>
<dbReference type="InterPro" id="IPR036388">
    <property type="entry name" value="WH-like_DNA-bd_sf"/>
</dbReference>
<protein>
    <submittedName>
        <fullName evidence="7">RNA polymerase sigma-70 factor, ECF subfamily</fullName>
    </submittedName>
</protein>
<dbReference type="PANTHER" id="PTHR43133:SF46">
    <property type="entry name" value="RNA POLYMERASE SIGMA-70 FACTOR ECF SUBFAMILY"/>
    <property type="match status" value="1"/>
</dbReference>
<dbReference type="GO" id="GO:0003677">
    <property type="term" value="F:DNA binding"/>
    <property type="evidence" value="ECO:0007669"/>
    <property type="project" value="InterPro"/>
</dbReference>
<dbReference type="SUPFAM" id="SSF88659">
    <property type="entry name" value="Sigma3 and sigma4 domains of RNA polymerase sigma factors"/>
    <property type="match status" value="1"/>
</dbReference>
<sequence>MADDAALIGLIARGDQDALATLYERHAPWLQVRLRLRCADDEVVAEALQETFVAAWRGAGRWRGDGDVGAWLWGIAIRRLIDLLAKRPSHRPLAGVPDPVVASAEEQVLVRVEYAAVATALNRLSPDLIAVVQATVLDGLTTREAARLLKIPQGTVKTRMARARMLLREALS</sequence>
<dbReference type="InterPro" id="IPR013249">
    <property type="entry name" value="RNA_pol_sigma70_r4_t2"/>
</dbReference>
<evidence type="ECO:0000313" key="8">
    <source>
        <dbReference type="Proteomes" id="UP000199645"/>
    </source>
</evidence>
<evidence type="ECO:0000259" key="6">
    <source>
        <dbReference type="Pfam" id="PF08281"/>
    </source>
</evidence>
<organism evidence="7 8">
    <name type="scientific">Actinoplanes philippinensis</name>
    <dbReference type="NCBI Taxonomy" id="35752"/>
    <lineage>
        <taxon>Bacteria</taxon>
        <taxon>Bacillati</taxon>
        <taxon>Actinomycetota</taxon>
        <taxon>Actinomycetes</taxon>
        <taxon>Micromonosporales</taxon>
        <taxon>Micromonosporaceae</taxon>
        <taxon>Actinoplanes</taxon>
    </lineage>
</organism>
<dbReference type="InterPro" id="IPR013324">
    <property type="entry name" value="RNA_pol_sigma_r3/r4-like"/>
</dbReference>
<dbReference type="Proteomes" id="UP000199645">
    <property type="component" value="Unassembled WGS sequence"/>
</dbReference>
<dbReference type="InterPro" id="IPR013325">
    <property type="entry name" value="RNA_pol_sigma_r2"/>
</dbReference>
<dbReference type="InterPro" id="IPR039425">
    <property type="entry name" value="RNA_pol_sigma-70-like"/>
</dbReference>
<keyword evidence="3" id="KW-0731">Sigma factor</keyword>
<feature type="domain" description="RNA polymerase sigma-70 region 2" evidence="5">
    <location>
        <begin position="22"/>
        <end position="87"/>
    </location>
</feature>
<evidence type="ECO:0000259" key="5">
    <source>
        <dbReference type="Pfam" id="PF04542"/>
    </source>
</evidence>
<dbReference type="Pfam" id="PF08281">
    <property type="entry name" value="Sigma70_r4_2"/>
    <property type="match status" value="1"/>
</dbReference>
<dbReference type="Gene3D" id="1.10.10.10">
    <property type="entry name" value="Winged helix-like DNA-binding domain superfamily/Winged helix DNA-binding domain"/>
    <property type="match status" value="1"/>
</dbReference>
<evidence type="ECO:0000256" key="1">
    <source>
        <dbReference type="ARBA" id="ARBA00010641"/>
    </source>
</evidence>
<dbReference type="Gene3D" id="1.10.1740.10">
    <property type="match status" value="1"/>
</dbReference>
<dbReference type="GO" id="GO:0016987">
    <property type="term" value="F:sigma factor activity"/>
    <property type="evidence" value="ECO:0007669"/>
    <property type="project" value="UniProtKB-KW"/>
</dbReference>
<name>A0A1I2KJK2_9ACTN</name>
<dbReference type="EMBL" id="FONV01000016">
    <property type="protein sequence ID" value="SFF65106.1"/>
    <property type="molecule type" value="Genomic_DNA"/>
</dbReference>
<evidence type="ECO:0000256" key="4">
    <source>
        <dbReference type="ARBA" id="ARBA00023163"/>
    </source>
</evidence>
<dbReference type="InterPro" id="IPR007627">
    <property type="entry name" value="RNA_pol_sigma70_r2"/>
</dbReference>